<accession>A0A6M8EK94</accession>
<sequence>MRITITNEEFNNIQKILVQNDISLYERFNEEFKKSILSCTPKKIKATNKANIAKRRKSRNAITNAVNMLRFEDRDITVYSVAKTAAISYNTAKQYKDFILAQ</sequence>
<dbReference type="AlphaFoldDB" id="A0A6M8EK94"/>
<proteinExistence type="predicted"/>
<name>A0A6M8EK94_9BACT</name>
<dbReference type="KEGG" id="paco:AACT_1747"/>
<dbReference type="Proteomes" id="UP000503483">
    <property type="component" value="Chromosome"/>
</dbReference>
<evidence type="ECO:0000313" key="2">
    <source>
        <dbReference type="Proteomes" id="UP000503483"/>
    </source>
</evidence>
<keyword evidence="2" id="KW-1185">Reference proteome</keyword>
<gene>
    <name evidence="1" type="ORF">AACT_1747</name>
</gene>
<dbReference type="EMBL" id="CP042652">
    <property type="protein sequence ID" value="QKE28898.1"/>
    <property type="molecule type" value="Genomic_DNA"/>
</dbReference>
<evidence type="ECO:0000313" key="1">
    <source>
        <dbReference type="EMBL" id="QKE28898.1"/>
    </source>
</evidence>
<organism evidence="1 2">
    <name type="scientific">Arcobacter acticola</name>
    <dbReference type="NCBI Taxonomy" id="1849015"/>
    <lineage>
        <taxon>Bacteria</taxon>
        <taxon>Pseudomonadati</taxon>
        <taxon>Campylobacterota</taxon>
        <taxon>Epsilonproteobacteria</taxon>
        <taxon>Campylobacterales</taxon>
        <taxon>Arcobacteraceae</taxon>
        <taxon>Arcobacter</taxon>
    </lineage>
</organism>
<protein>
    <submittedName>
        <fullName evidence="1">Uncharacterized protein</fullName>
    </submittedName>
</protein>
<reference evidence="1 2" key="1">
    <citation type="submission" date="2019-08" db="EMBL/GenBank/DDBJ databases">
        <title>Complete genome sequence of Arcobacter acticola.</title>
        <authorList>
            <person name="Miller W."/>
        </authorList>
    </citation>
    <scope>NUCLEOTIDE SEQUENCE [LARGE SCALE GENOMIC DNA]</scope>
    <source>
        <strain evidence="1 2">KCTC 52212</strain>
    </source>
</reference>
<dbReference type="RefSeq" id="WP_172126454.1">
    <property type="nucleotide sequence ID" value="NZ_CP042652.1"/>
</dbReference>